<sequence>MINQETKLPLYCPSLQGLSHDEINNLNIYRVHNQNKKYRYSNGHDLISKRPELQENEGWLILLFIGDHVSVRYSQLLYFMKNRIKRQTMSKTLQTLDYFQLIQKWKVELLNEDEPEKSYEESAFTLTEYGYQILKYWCGRQYFYHPKYFDKHGKYVHIRYWQDIDMLCHLRYKSAFIDHKMHAKLSGGLLPASFCFRASQQEDKQINFLVYSVIESEDLRKIKSVMSAWDEFVEKGKNLIINNYPIQPTVLVIYVSSVKKARYINRELMIDLKKANIRFCVAEVLHKDGLVHAFFNPLPEEELQQIQISLFN</sequence>
<gene>
    <name evidence="1" type="ORF">BAMA_04905</name>
</gene>
<reference evidence="1 2" key="1">
    <citation type="submission" date="2014-06" db="EMBL/GenBank/DDBJ databases">
        <title>Draft genome sequence of Bacillus manliponensis JCM 15802 (MCCC 1A00708).</title>
        <authorList>
            <person name="Lai Q."/>
            <person name="Liu Y."/>
            <person name="Shao Z."/>
        </authorList>
    </citation>
    <scope>NUCLEOTIDE SEQUENCE [LARGE SCALE GENOMIC DNA]</scope>
    <source>
        <strain evidence="1 2">JCM 15802</strain>
    </source>
</reference>
<dbReference type="EMBL" id="JOTN01000013">
    <property type="protein sequence ID" value="KEK18591.1"/>
    <property type="molecule type" value="Genomic_DNA"/>
</dbReference>
<evidence type="ECO:0000313" key="1">
    <source>
        <dbReference type="EMBL" id="KEK18591.1"/>
    </source>
</evidence>
<comment type="caution">
    <text evidence="1">The sequence shown here is derived from an EMBL/GenBank/DDBJ whole genome shotgun (WGS) entry which is preliminary data.</text>
</comment>
<protein>
    <submittedName>
        <fullName evidence="1">Uncharacterized protein</fullName>
    </submittedName>
</protein>
<name>A0A073JWG1_9BACI</name>
<dbReference type="OrthoDB" id="2854310at2"/>
<dbReference type="Proteomes" id="UP000027822">
    <property type="component" value="Unassembled WGS sequence"/>
</dbReference>
<proteinExistence type="predicted"/>
<dbReference type="RefSeq" id="WP_034640688.1">
    <property type="nucleotide sequence ID" value="NZ_CBCSJC010000048.1"/>
</dbReference>
<accession>A0A073JWG1</accession>
<evidence type="ECO:0000313" key="2">
    <source>
        <dbReference type="Proteomes" id="UP000027822"/>
    </source>
</evidence>
<keyword evidence="2" id="KW-1185">Reference proteome</keyword>
<dbReference type="AlphaFoldDB" id="A0A073JWG1"/>
<dbReference type="eggNOG" id="ENOG502ZWMK">
    <property type="taxonomic scope" value="Bacteria"/>
</dbReference>
<organism evidence="1 2">
    <name type="scientific">Bacillus manliponensis</name>
    <dbReference type="NCBI Taxonomy" id="574376"/>
    <lineage>
        <taxon>Bacteria</taxon>
        <taxon>Bacillati</taxon>
        <taxon>Bacillota</taxon>
        <taxon>Bacilli</taxon>
        <taxon>Bacillales</taxon>
        <taxon>Bacillaceae</taxon>
        <taxon>Bacillus</taxon>
        <taxon>Bacillus cereus group</taxon>
    </lineage>
</organism>